<feature type="compositionally biased region" description="Polar residues" evidence="1">
    <location>
        <begin position="105"/>
        <end position="131"/>
    </location>
</feature>
<feature type="region of interest" description="Disordered" evidence="1">
    <location>
        <begin position="103"/>
        <end position="223"/>
    </location>
</feature>
<keyword evidence="2" id="KW-0472">Membrane</keyword>
<dbReference type="RefSeq" id="WP_132186840.1">
    <property type="nucleotide sequence ID" value="NZ_SLWM01000001.1"/>
</dbReference>
<feature type="compositionally biased region" description="Low complexity" evidence="1">
    <location>
        <begin position="178"/>
        <end position="223"/>
    </location>
</feature>
<sequence length="372" mass="39111">MAVDTNVVYIGVYDEVADAGTDYDLVKEPHPQAGLPEFHIMLLRATGAPAAQGGRNRWWSKGPEMMTRRAGSDRGTLLPLVMRAVGLAVLALLFTACGDNGSAVRPTTSASRVPSSLPSPTAELSPTTRSPLRTEAPSPTRTAPEPSPTRSSERPEAASSTTSEPEPSPTRSSERPEAASPITSEPEPSPTQSSERVETAPPTEAPTSAASPETSASVEPSAAESSGAPSWLWWLLAAVVLAVVVAVPLVVRARRRGAWRADLASAEDEMAWFARVLVAELRQMGSLAEAAGGWNVAASRVTAVEDRLTALEASAPDEAARTRTRALRDAVRSARGHMQELLESGSPDTMSRDLDAIAAELEAALASVNPLA</sequence>
<organism evidence="3 4">
    <name type="scientific">Kribbella orskensis</name>
    <dbReference type="NCBI Taxonomy" id="2512216"/>
    <lineage>
        <taxon>Bacteria</taxon>
        <taxon>Bacillati</taxon>
        <taxon>Actinomycetota</taxon>
        <taxon>Actinomycetes</taxon>
        <taxon>Propionibacteriales</taxon>
        <taxon>Kribbellaceae</taxon>
        <taxon>Kribbella</taxon>
    </lineage>
</organism>
<keyword evidence="4" id="KW-1185">Reference proteome</keyword>
<protein>
    <submittedName>
        <fullName evidence="3">Uncharacterized protein</fullName>
    </submittedName>
</protein>
<dbReference type="EMBL" id="SLWM01000001">
    <property type="protein sequence ID" value="TCO32238.1"/>
    <property type="molecule type" value="Genomic_DNA"/>
</dbReference>
<evidence type="ECO:0000313" key="3">
    <source>
        <dbReference type="EMBL" id="TCO32238.1"/>
    </source>
</evidence>
<comment type="caution">
    <text evidence="3">The sequence shown here is derived from an EMBL/GenBank/DDBJ whole genome shotgun (WGS) entry which is preliminary data.</text>
</comment>
<feature type="compositionally biased region" description="Low complexity" evidence="1">
    <location>
        <begin position="133"/>
        <end position="150"/>
    </location>
</feature>
<dbReference type="Proteomes" id="UP000295818">
    <property type="component" value="Unassembled WGS sequence"/>
</dbReference>
<name>A0ABY2C003_9ACTN</name>
<feature type="transmembrane region" description="Helical" evidence="2">
    <location>
        <begin position="75"/>
        <end position="96"/>
    </location>
</feature>
<feature type="compositionally biased region" description="Low complexity" evidence="1">
    <location>
        <begin position="157"/>
        <end position="171"/>
    </location>
</feature>
<evidence type="ECO:0000313" key="4">
    <source>
        <dbReference type="Proteomes" id="UP000295818"/>
    </source>
</evidence>
<keyword evidence="2" id="KW-1133">Transmembrane helix</keyword>
<gene>
    <name evidence="3" type="ORF">EV644_101881</name>
</gene>
<accession>A0ABY2C003</accession>
<keyword evidence="2" id="KW-0812">Transmembrane</keyword>
<feature type="transmembrane region" description="Helical" evidence="2">
    <location>
        <begin position="231"/>
        <end position="251"/>
    </location>
</feature>
<reference evidence="3 4" key="1">
    <citation type="journal article" date="2015" name="Stand. Genomic Sci.">
        <title>Genomic Encyclopedia of Bacterial and Archaeal Type Strains, Phase III: the genomes of soil and plant-associated and newly described type strains.</title>
        <authorList>
            <person name="Whitman W.B."/>
            <person name="Woyke T."/>
            <person name="Klenk H.P."/>
            <person name="Zhou Y."/>
            <person name="Lilburn T.G."/>
            <person name="Beck B.J."/>
            <person name="De Vos P."/>
            <person name="Vandamme P."/>
            <person name="Eisen J.A."/>
            <person name="Garrity G."/>
            <person name="Hugenholtz P."/>
            <person name="Kyrpides N.C."/>
        </authorList>
    </citation>
    <scope>NUCLEOTIDE SEQUENCE [LARGE SCALE GENOMIC DNA]</scope>
    <source>
        <strain evidence="3 4">VKM Ac-2538</strain>
    </source>
</reference>
<evidence type="ECO:0000256" key="1">
    <source>
        <dbReference type="SAM" id="MobiDB-lite"/>
    </source>
</evidence>
<proteinExistence type="predicted"/>
<evidence type="ECO:0000256" key="2">
    <source>
        <dbReference type="SAM" id="Phobius"/>
    </source>
</evidence>